<dbReference type="AlphaFoldDB" id="A0A8M8V2R1"/>
<evidence type="ECO:0000256" key="5">
    <source>
        <dbReference type="SAM" id="SignalP"/>
    </source>
</evidence>
<dbReference type="OrthoDB" id="65569at2759"/>
<dbReference type="RefSeq" id="XP_020553368.1">
    <property type="nucleotide sequence ID" value="XM_020697709.1"/>
</dbReference>
<proteinExistence type="inferred from homology"/>
<protein>
    <submittedName>
        <fullName evidence="7">Beta-glucosidase 12-like isoform X1</fullName>
    </submittedName>
</protein>
<dbReference type="InterPro" id="IPR001360">
    <property type="entry name" value="Glyco_hydro_1"/>
</dbReference>
<dbReference type="InterPro" id="IPR017853">
    <property type="entry name" value="GH"/>
</dbReference>
<dbReference type="KEGG" id="sind:105173367"/>
<feature type="signal peptide" evidence="5">
    <location>
        <begin position="1"/>
        <end position="27"/>
    </location>
</feature>
<evidence type="ECO:0000256" key="2">
    <source>
        <dbReference type="ARBA" id="ARBA00022801"/>
    </source>
</evidence>
<dbReference type="FunFam" id="3.20.20.80:FF:000020">
    <property type="entry name" value="Beta-glucosidase 12"/>
    <property type="match status" value="1"/>
</dbReference>
<dbReference type="Gene3D" id="3.20.20.80">
    <property type="entry name" value="Glycosidases"/>
    <property type="match status" value="1"/>
</dbReference>
<dbReference type="SUPFAM" id="SSF51445">
    <property type="entry name" value="(Trans)glycosidases"/>
    <property type="match status" value="1"/>
</dbReference>
<keyword evidence="5" id="KW-0732">Signal</keyword>
<name>A0A8M8V2R1_SESIN</name>
<dbReference type="PANTHER" id="PTHR10353:SF318">
    <property type="entry name" value="BETA-GLUCOSIDASE 31-RELATED"/>
    <property type="match status" value="1"/>
</dbReference>
<dbReference type="Pfam" id="PF00232">
    <property type="entry name" value="Glyco_hydro_1"/>
    <property type="match status" value="1"/>
</dbReference>
<keyword evidence="6" id="KW-1185">Reference proteome</keyword>
<evidence type="ECO:0000256" key="4">
    <source>
        <dbReference type="RuleBase" id="RU003690"/>
    </source>
</evidence>
<comment type="similarity">
    <text evidence="1 4">Belongs to the glycosyl hydrolase 1 family.</text>
</comment>
<evidence type="ECO:0000313" key="7">
    <source>
        <dbReference type="RefSeq" id="XP_020553368.1"/>
    </source>
</evidence>
<dbReference type="PROSITE" id="PS00653">
    <property type="entry name" value="GLYCOSYL_HYDROL_F1_2"/>
    <property type="match status" value="1"/>
</dbReference>
<dbReference type="Proteomes" id="UP000504604">
    <property type="component" value="Linkage group LG11"/>
</dbReference>
<reference evidence="7" key="1">
    <citation type="submission" date="2025-08" db="UniProtKB">
        <authorList>
            <consortium name="RefSeq"/>
        </authorList>
    </citation>
    <scope>IDENTIFICATION</scope>
</reference>
<dbReference type="InterPro" id="IPR033132">
    <property type="entry name" value="GH_1_N_CS"/>
</dbReference>
<dbReference type="GO" id="GO:0005975">
    <property type="term" value="P:carbohydrate metabolic process"/>
    <property type="evidence" value="ECO:0007669"/>
    <property type="project" value="InterPro"/>
</dbReference>
<dbReference type="PANTHER" id="PTHR10353">
    <property type="entry name" value="GLYCOSYL HYDROLASE"/>
    <property type="match status" value="1"/>
</dbReference>
<evidence type="ECO:0000256" key="1">
    <source>
        <dbReference type="ARBA" id="ARBA00010838"/>
    </source>
</evidence>
<feature type="chain" id="PRO_5035443226" evidence="5">
    <location>
        <begin position="28"/>
        <end position="416"/>
    </location>
</feature>
<gene>
    <name evidence="7" type="primary">LOC105173367</name>
</gene>
<keyword evidence="2" id="KW-0378">Hydrolase</keyword>
<sequence>MATTVSSIFTTFLLILVSSSLLGFSYGHFNRSEFPAGFLFGAASSAYQYEGAAFEGGRGLSIWDTYTHKYADKILDGSNGDVANNFYHLYKEDVKLMKHLGLDAFRMSISWPRILPRGKLSGGINKEGIAFYNNVINELLANGITPFVTLFHWDLPQALEDEYLGFLSPRIVDDFQDFAELCFEAFGDRIKHWITVNEPFTFANCGYDGGFIGNLAPGRCSNRAICAKGNSATEPYIVAHHLLLAHATAARLYKRKFEPIQKGEIGIALVTHWFVPYSSSKLDVEAAQRALDFVYGWFIHPLVYGEYPEIMQSLVRSRLPKFTKEQAVMLKGSFDYLGLNYYTGNYAAHILSRTGNISSTTDNMVRLSTEINGVPIGKPTGVSSFFIYPKGLHDLLLYTKEKYNNPTIYITENWYG</sequence>
<dbReference type="GO" id="GO:0008422">
    <property type="term" value="F:beta-glucosidase activity"/>
    <property type="evidence" value="ECO:0007669"/>
    <property type="project" value="TreeGrafter"/>
</dbReference>
<keyword evidence="3" id="KW-0326">Glycosidase</keyword>
<organism evidence="6 7">
    <name type="scientific">Sesamum indicum</name>
    <name type="common">Oriental sesame</name>
    <name type="synonym">Sesamum orientale</name>
    <dbReference type="NCBI Taxonomy" id="4182"/>
    <lineage>
        <taxon>Eukaryota</taxon>
        <taxon>Viridiplantae</taxon>
        <taxon>Streptophyta</taxon>
        <taxon>Embryophyta</taxon>
        <taxon>Tracheophyta</taxon>
        <taxon>Spermatophyta</taxon>
        <taxon>Magnoliopsida</taxon>
        <taxon>eudicotyledons</taxon>
        <taxon>Gunneridae</taxon>
        <taxon>Pentapetalae</taxon>
        <taxon>asterids</taxon>
        <taxon>lamiids</taxon>
        <taxon>Lamiales</taxon>
        <taxon>Pedaliaceae</taxon>
        <taxon>Sesamum</taxon>
    </lineage>
</organism>
<evidence type="ECO:0000256" key="3">
    <source>
        <dbReference type="ARBA" id="ARBA00023295"/>
    </source>
</evidence>
<accession>A0A8M8V2R1</accession>
<evidence type="ECO:0000313" key="6">
    <source>
        <dbReference type="Proteomes" id="UP000504604"/>
    </source>
</evidence>
<dbReference type="GeneID" id="105173367"/>